<dbReference type="Pfam" id="PF00233">
    <property type="entry name" value="PDEase_I"/>
    <property type="match status" value="1"/>
</dbReference>
<dbReference type="STRING" id="1938817.SAMN06296008_11281"/>
<dbReference type="InterPro" id="IPR023174">
    <property type="entry name" value="PDEase_CS"/>
</dbReference>
<name>A0A1W2BDF9_9BURK</name>
<evidence type="ECO:0000313" key="3">
    <source>
        <dbReference type="Proteomes" id="UP000192708"/>
    </source>
</evidence>
<dbReference type="GO" id="GO:0004114">
    <property type="term" value="F:3',5'-cyclic-nucleotide phosphodiesterase activity"/>
    <property type="evidence" value="ECO:0007669"/>
    <property type="project" value="InterPro"/>
</dbReference>
<proteinExistence type="predicted"/>
<dbReference type="RefSeq" id="WP_084284897.1">
    <property type="nucleotide sequence ID" value="NZ_FWXJ01000012.1"/>
</dbReference>
<dbReference type="SUPFAM" id="SSF109604">
    <property type="entry name" value="HD-domain/PDEase-like"/>
    <property type="match status" value="1"/>
</dbReference>
<dbReference type="OrthoDB" id="8892375at2"/>
<protein>
    <submittedName>
        <fullName evidence="2">3'5'-cyclic nucleotide phosphodiesterase</fullName>
    </submittedName>
</protein>
<evidence type="ECO:0000313" key="2">
    <source>
        <dbReference type="EMBL" id="SMC70874.1"/>
    </source>
</evidence>
<dbReference type="Proteomes" id="UP000192708">
    <property type="component" value="Unassembled WGS sequence"/>
</dbReference>
<dbReference type="Gene3D" id="1.10.1300.10">
    <property type="entry name" value="3'5'-cyclic nucleotide phosphodiesterase, catalytic domain"/>
    <property type="match status" value="1"/>
</dbReference>
<feature type="domain" description="PDEase" evidence="1">
    <location>
        <begin position="102"/>
        <end position="242"/>
    </location>
</feature>
<dbReference type="InterPro" id="IPR036971">
    <property type="entry name" value="PDEase_catalytic_dom_sf"/>
</dbReference>
<gene>
    <name evidence="2" type="ORF">SAMN06296008_11281</name>
</gene>
<dbReference type="GO" id="GO:0007165">
    <property type="term" value="P:signal transduction"/>
    <property type="evidence" value="ECO:0007669"/>
    <property type="project" value="InterPro"/>
</dbReference>
<dbReference type="AlphaFoldDB" id="A0A1W2BDF9"/>
<reference evidence="2 3" key="1">
    <citation type="submission" date="2017-04" db="EMBL/GenBank/DDBJ databases">
        <authorList>
            <person name="Afonso C.L."/>
            <person name="Miller P.J."/>
            <person name="Scott M.A."/>
            <person name="Spackman E."/>
            <person name="Goraichik I."/>
            <person name="Dimitrov K.M."/>
            <person name="Suarez D.L."/>
            <person name="Swayne D.E."/>
        </authorList>
    </citation>
    <scope>NUCLEOTIDE SEQUENCE [LARGE SCALE GENOMIC DNA]</scope>
    <source>
        <strain evidence="2 3">VK13</strain>
    </source>
</reference>
<organism evidence="2 3">
    <name type="scientific">Polynucleobacter kasalickyi</name>
    <dbReference type="NCBI Taxonomy" id="1938817"/>
    <lineage>
        <taxon>Bacteria</taxon>
        <taxon>Pseudomonadati</taxon>
        <taxon>Pseudomonadota</taxon>
        <taxon>Betaproteobacteria</taxon>
        <taxon>Burkholderiales</taxon>
        <taxon>Burkholderiaceae</taxon>
        <taxon>Polynucleobacter</taxon>
    </lineage>
</organism>
<dbReference type="PROSITE" id="PS00126">
    <property type="entry name" value="PDEASE_I_1"/>
    <property type="match status" value="1"/>
</dbReference>
<evidence type="ECO:0000259" key="1">
    <source>
        <dbReference type="Pfam" id="PF00233"/>
    </source>
</evidence>
<accession>A0A1W2BDF9</accession>
<dbReference type="EMBL" id="FWXJ01000012">
    <property type="protein sequence ID" value="SMC70874.1"/>
    <property type="molecule type" value="Genomic_DNA"/>
</dbReference>
<keyword evidence="3" id="KW-1185">Reference proteome</keyword>
<dbReference type="InterPro" id="IPR002073">
    <property type="entry name" value="PDEase_catalytic_dom"/>
</dbReference>
<sequence>MSNLKITDGHTLGDSDSGKLNLDDYLNAIFKNDMRLFDAYQLEEVLAYIDHNSPSMRGFLEVLINSSLWQGWQIESNPYLSMILQIGSKIDHLASLKAEPAYHSKFHMMDVCLIVTCLLACETSLQPEDRNHHLWQTSHREKWLLLLSAAAHDLGHPGRMNSYPYEIEKDSLHLLQVLLEKEGYNTLQIEDVMNSLSPWILATDHSQYIPLVNRLEGTTPSHTDCMAMLLVEADVTSSVLPNRGRVLTKRLSEEWENLYAQQSAALLNLLGYLKFLENLKFISPHAAVFQLPIVLKKTIAKVQSELV</sequence>